<sequence length="165" mass="18300">MKKTILMAIAVFTMIACKKEETKEVTAVVPTENFKSFGDSITADGVISKEELLAKFETLKEGDTVEVKFRSEIKDVCQKKGCWMNMSLNDEKNAFIRFKDYGFFMPLNAAGSEAIVNGKAFISVETVDELKHYAKDAGKSQAAIDSITEPKVSYSFLSDGVLIKE</sequence>
<accession>A0A4V1N491</accession>
<protein>
    <submittedName>
        <fullName evidence="1">DUF4920 domain-containing protein</fullName>
    </submittedName>
</protein>
<dbReference type="Proteomes" id="UP000289734">
    <property type="component" value="Unassembled WGS sequence"/>
</dbReference>
<gene>
    <name evidence="1" type="ORF">EQG68_10720</name>
</gene>
<dbReference type="OrthoDB" id="129527at2"/>
<evidence type="ECO:0000313" key="1">
    <source>
        <dbReference type="EMBL" id="RXR31346.1"/>
    </source>
</evidence>
<proteinExistence type="predicted"/>
<dbReference type="EMBL" id="SBKQ01000010">
    <property type="protein sequence ID" value="RXR31346.1"/>
    <property type="molecule type" value="Genomic_DNA"/>
</dbReference>
<dbReference type="RefSeq" id="WP_129464884.1">
    <property type="nucleotide sequence ID" value="NZ_SBKQ01000010.1"/>
</dbReference>
<reference evidence="2" key="1">
    <citation type="submission" date="2019-01" db="EMBL/GenBank/DDBJ databases">
        <title>Cytophagaceae bacterium strain CAR-16.</title>
        <authorList>
            <person name="Chen W.-M."/>
        </authorList>
    </citation>
    <scope>NUCLEOTIDE SEQUENCE [LARGE SCALE GENOMIC DNA]</scope>
    <source>
        <strain evidence="2">ICH-30</strain>
    </source>
</reference>
<organism evidence="1 2">
    <name type="scientific">Flavobacterium piscinae</name>
    <dbReference type="NCBI Taxonomy" id="2506424"/>
    <lineage>
        <taxon>Bacteria</taxon>
        <taxon>Pseudomonadati</taxon>
        <taxon>Bacteroidota</taxon>
        <taxon>Flavobacteriia</taxon>
        <taxon>Flavobacteriales</taxon>
        <taxon>Flavobacteriaceae</taxon>
        <taxon>Flavobacterium</taxon>
    </lineage>
</organism>
<comment type="caution">
    <text evidence="1">The sequence shown here is derived from an EMBL/GenBank/DDBJ whole genome shotgun (WGS) entry which is preliminary data.</text>
</comment>
<dbReference type="Pfam" id="PF16267">
    <property type="entry name" value="DUF4920"/>
    <property type="match status" value="1"/>
</dbReference>
<dbReference type="PROSITE" id="PS51257">
    <property type="entry name" value="PROKAR_LIPOPROTEIN"/>
    <property type="match status" value="1"/>
</dbReference>
<dbReference type="InterPro" id="IPR032577">
    <property type="entry name" value="DUF4920"/>
</dbReference>
<evidence type="ECO:0000313" key="2">
    <source>
        <dbReference type="Proteomes" id="UP000289734"/>
    </source>
</evidence>
<dbReference type="AlphaFoldDB" id="A0A4V1N491"/>
<name>A0A4V1N491_9FLAO</name>
<keyword evidence="2" id="KW-1185">Reference proteome</keyword>